<dbReference type="Proteomes" id="UP000499080">
    <property type="component" value="Unassembled WGS sequence"/>
</dbReference>
<proteinExistence type="predicted"/>
<keyword evidence="3" id="KW-1185">Reference proteome</keyword>
<gene>
    <name evidence="2" type="ORF">AVEN_118946_1</name>
</gene>
<organism evidence="2 3">
    <name type="scientific">Araneus ventricosus</name>
    <name type="common">Orbweaver spider</name>
    <name type="synonym">Epeira ventricosa</name>
    <dbReference type="NCBI Taxonomy" id="182803"/>
    <lineage>
        <taxon>Eukaryota</taxon>
        <taxon>Metazoa</taxon>
        <taxon>Ecdysozoa</taxon>
        <taxon>Arthropoda</taxon>
        <taxon>Chelicerata</taxon>
        <taxon>Arachnida</taxon>
        <taxon>Araneae</taxon>
        <taxon>Araneomorphae</taxon>
        <taxon>Entelegynae</taxon>
        <taxon>Araneoidea</taxon>
        <taxon>Araneidae</taxon>
        <taxon>Araneus</taxon>
    </lineage>
</organism>
<sequence>KVMICEYHLCYAHSIQLVVCDVLYEKRVNLGESTIEIENISYEEEEENIDESEDLIEDLDKALDLEFGGRIATDAMLHIALCRKIFY</sequence>
<feature type="non-terminal residue" evidence="2">
    <location>
        <position position="1"/>
    </location>
</feature>
<feature type="non-terminal residue" evidence="2">
    <location>
        <position position="87"/>
    </location>
</feature>
<reference evidence="2 3" key="1">
    <citation type="journal article" date="2019" name="Sci. Rep.">
        <title>Orb-weaving spider Araneus ventricosus genome elucidates the spidroin gene catalogue.</title>
        <authorList>
            <person name="Kono N."/>
            <person name="Nakamura H."/>
            <person name="Ohtoshi R."/>
            <person name="Moran D.A.P."/>
            <person name="Shinohara A."/>
            <person name="Yoshida Y."/>
            <person name="Fujiwara M."/>
            <person name="Mori M."/>
            <person name="Tomita M."/>
            <person name="Arakawa K."/>
        </authorList>
    </citation>
    <scope>NUCLEOTIDE SEQUENCE [LARGE SCALE GENOMIC DNA]</scope>
</reference>
<dbReference type="AlphaFoldDB" id="A0A4Y2BY24"/>
<accession>A0A4Y2BY24</accession>
<keyword evidence="1" id="KW-0175">Coiled coil</keyword>
<dbReference type="EMBL" id="BGPR01000124">
    <property type="protein sequence ID" value="GBL96823.1"/>
    <property type="molecule type" value="Genomic_DNA"/>
</dbReference>
<protein>
    <submittedName>
        <fullName evidence="2">Uncharacterized protein</fullName>
    </submittedName>
</protein>
<evidence type="ECO:0000256" key="1">
    <source>
        <dbReference type="SAM" id="Coils"/>
    </source>
</evidence>
<comment type="caution">
    <text evidence="2">The sequence shown here is derived from an EMBL/GenBank/DDBJ whole genome shotgun (WGS) entry which is preliminary data.</text>
</comment>
<name>A0A4Y2BY24_ARAVE</name>
<evidence type="ECO:0000313" key="3">
    <source>
        <dbReference type="Proteomes" id="UP000499080"/>
    </source>
</evidence>
<feature type="coiled-coil region" evidence="1">
    <location>
        <begin position="35"/>
        <end position="62"/>
    </location>
</feature>
<evidence type="ECO:0000313" key="2">
    <source>
        <dbReference type="EMBL" id="GBL96823.1"/>
    </source>
</evidence>